<name>A0ABU2CIU6_9MICO</name>
<gene>
    <name evidence="2" type="ORF">J2S48_000776</name>
</gene>
<feature type="region of interest" description="Disordered" evidence="1">
    <location>
        <begin position="290"/>
        <end position="334"/>
    </location>
</feature>
<sequence>MNRYEERLIEADRLAMTAHTRADATSGHHFLARQIWHTAQALGVPPGSDVLVTGSGSAQLIGTAPVTHPTGSMWEGSVPWRAQIPPRWPYPAYTVNPQPADGRARGPFAVQVISQVGLDVHVRSLAAWSYQQRRFHEDLTTALQRSAPGGLVFALAHHSILDSAGLDDSAHSPWEQTGQVADFLGAARLPSHALRAEDRCDAPADLLIFRRRSPGPDQPGSALMVPRSQWMPGAGIPVTTYYRTHREHVLGLPMARTDQWDQEQLAVVDTKRTWQHRLPRVLDQIARAHRPAAGPGTPSGLDVLATPRPTTRPRPRAGVETTRPPRATDPVPPL</sequence>
<protein>
    <submittedName>
        <fullName evidence="2">Uncharacterized protein</fullName>
    </submittedName>
</protein>
<reference evidence="2 3" key="1">
    <citation type="submission" date="2023-07" db="EMBL/GenBank/DDBJ databases">
        <title>Sequencing the genomes of 1000 actinobacteria strains.</title>
        <authorList>
            <person name="Klenk H.-P."/>
        </authorList>
    </citation>
    <scope>NUCLEOTIDE SEQUENCE [LARGE SCALE GENOMIC DNA]</scope>
    <source>
        <strain evidence="2 3">DSM 45554</strain>
    </source>
</reference>
<comment type="caution">
    <text evidence="2">The sequence shown here is derived from an EMBL/GenBank/DDBJ whole genome shotgun (WGS) entry which is preliminary data.</text>
</comment>
<accession>A0ABU2CIU6</accession>
<evidence type="ECO:0000313" key="3">
    <source>
        <dbReference type="Proteomes" id="UP001183585"/>
    </source>
</evidence>
<dbReference type="RefSeq" id="WP_274997484.1">
    <property type="nucleotide sequence ID" value="NZ_JAJQQP010000016.1"/>
</dbReference>
<keyword evidence="3" id="KW-1185">Reference proteome</keyword>
<evidence type="ECO:0000313" key="2">
    <source>
        <dbReference type="EMBL" id="MDR7381261.1"/>
    </source>
</evidence>
<dbReference type="EMBL" id="JAVDYE010000001">
    <property type="protein sequence ID" value="MDR7381261.1"/>
    <property type="molecule type" value="Genomic_DNA"/>
</dbReference>
<dbReference type="Proteomes" id="UP001183585">
    <property type="component" value="Unassembled WGS sequence"/>
</dbReference>
<evidence type="ECO:0000256" key="1">
    <source>
        <dbReference type="SAM" id="MobiDB-lite"/>
    </source>
</evidence>
<organism evidence="2 3">
    <name type="scientific">Promicromonospora iranensis</name>
    <dbReference type="NCBI Taxonomy" id="1105144"/>
    <lineage>
        <taxon>Bacteria</taxon>
        <taxon>Bacillati</taxon>
        <taxon>Actinomycetota</taxon>
        <taxon>Actinomycetes</taxon>
        <taxon>Micrococcales</taxon>
        <taxon>Promicromonosporaceae</taxon>
        <taxon>Promicromonospora</taxon>
    </lineage>
</organism>
<proteinExistence type="predicted"/>